<accession>A0ABV2PVJ9</accession>
<dbReference type="PANTHER" id="PTHR38040:SF1">
    <property type="entry name" value="UBIQUINONE BIOSYNTHESIS ACCESSORY FACTOR UBIK"/>
    <property type="match status" value="1"/>
</dbReference>
<comment type="pathway">
    <text evidence="1">Cofactor biosynthesis; ubiquinone biosynthesis.</text>
</comment>
<proteinExistence type="inferred from homology"/>
<gene>
    <name evidence="1" type="primary">ubiK</name>
    <name evidence="2" type="ORF">ABIE04_001388</name>
</gene>
<evidence type="ECO:0000313" key="3">
    <source>
        <dbReference type="Proteomes" id="UP001549251"/>
    </source>
</evidence>
<comment type="caution">
    <text evidence="2">The sequence shown here is derived from an EMBL/GenBank/DDBJ whole genome shotgun (WGS) entry which is preliminary data.</text>
</comment>
<name>A0ABV2PVJ9_9GAMM</name>
<comment type="function">
    <text evidence="1">Required for efficient ubiquinone (coenzyme Q) biosynthesis. UbiK is probably an accessory factor of Ubi enzymes and facilitates ubiquinone biosynthesis by acting as an assembly factor, a targeting factor, or both.</text>
</comment>
<keyword evidence="3" id="KW-1185">Reference proteome</keyword>
<protein>
    <recommendedName>
        <fullName evidence="1">Ubiquinone biosynthesis accessory factor UbiK</fullName>
    </recommendedName>
</protein>
<dbReference type="HAMAP" id="MF_02216">
    <property type="entry name" value="UbiK"/>
    <property type="match status" value="1"/>
</dbReference>
<comment type="subcellular location">
    <subcellularLocation>
        <location evidence="1">Cytoplasm</location>
    </subcellularLocation>
</comment>
<dbReference type="Pfam" id="PF04380">
    <property type="entry name" value="BMFP"/>
    <property type="match status" value="1"/>
</dbReference>
<feature type="coiled-coil region" evidence="1">
    <location>
        <begin position="77"/>
        <end position="111"/>
    </location>
</feature>
<reference evidence="2 3" key="1">
    <citation type="submission" date="2024-06" db="EMBL/GenBank/DDBJ databases">
        <title>Sorghum-associated microbial communities from plants grown in Nebraska, USA.</title>
        <authorList>
            <person name="Schachtman D."/>
        </authorList>
    </citation>
    <scope>NUCLEOTIDE SEQUENCE [LARGE SCALE GENOMIC DNA]</scope>
    <source>
        <strain evidence="2 3">1757</strain>
    </source>
</reference>
<evidence type="ECO:0000313" key="2">
    <source>
        <dbReference type="EMBL" id="MET4569061.1"/>
    </source>
</evidence>
<comment type="similarity">
    <text evidence="1">Belongs to the UbiK family.</text>
</comment>
<organism evidence="2 3">
    <name type="scientific">Rhodanobacter soli</name>
    <dbReference type="NCBI Taxonomy" id="590609"/>
    <lineage>
        <taxon>Bacteria</taxon>
        <taxon>Pseudomonadati</taxon>
        <taxon>Pseudomonadota</taxon>
        <taxon>Gammaproteobacteria</taxon>
        <taxon>Lysobacterales</taxon>
        <taxon>Rhodanobacteraceae</taxon>
        <taxon>Rhodanobacter</taxon>
    </lineage>
</organism>
<sequence>MTEHTDGAPDFPSPSIYLDELEALSMMDRQDIDKIALRLVSLVPPGVAQAHQDLRTNFQDVLAQGLRRLDLVTREEFEVQSQVLARTRAKVDELERRVAELEATVAARAGQ</sequence>
<dbReference type="PANTHER" id="PTHR38040">
    <property type="entry name" value="UBIQUINONE BIOSYNTHESIS ACCESSORY FACTOR UBIK"/>
    <property type="match status" value="1"/>
</dbReference>
<evidence type="ECO:0000256" key="1">
    <source>
        <dbReference type="HAMAP-Rule" id="MF_02216"/>
    </source>
</evidence>
<dbReference type="Proteomes" id="UP001549251">
    <property type="component" value="Unassembled WGS sequence"/>
</dbReference>
<dbReference type="InterPro" id="IPR007475">
    <property type="entry name" value="UbiK"/>
</dbReference>
<keyword evidence="1" id="KW-0963">Cytoplasm</keyword>
<keyword evidence="1" id="KW-0175">Coiled coil</keyword>
<dbReference type="EMBL" id="JBEPSD010000001">
    <property type="protein sequence ID" value="MET4569061.1"/>
    <property type="molecule type" value="Genomic_DNA"/>
</dbReference>
<keyword evidence="1" id="KW-0831">Ubiquinone biosynthesis</keyword>